<dbReference type="RefSeq" id="XP_014568119.1">
    <property type="nucleotide sequence ID" value="XM_014712633.1"/>
</dbReference>
<comment type="caution">
    <text evidence="2">The sequence shown here is derived from an EMBL/GenBank/DDBJ whole genome shotgun (WGS) entry which is preliminary data.</text>
</comment>
<protein>
    <submittedName>
        <fullName evidence="2">Uncharacterized protein</fullName>
    </submittedName>
</protein>
<dbReference type="HOGENOM" id="CLU_1759257_0_0_1"/>
<accession>G7DVK5</accession>
<dbReference type="InParanoid" id="G7DVK5"/>
<keyword evidence="1" id="KW-0732">Signal</keyword>
<keyword evidence="3" id="KW-1185">Reference proteome</keyword>
<dbReference type="Proteomes" id="UP000009131">
    <property type="component" value="Unassembled WGS sequence"/>
</dbReference>
<evidence type="ECO:0000313" key="3">
    <source>
        <dbReference type="Proteomes" id="UP000009131"/>
    </source>
</evidence>
<evidence type="ECO:0000313" key="2">
    <source>
        <dbReference type="EMBL" id="GAA94615.1"/>
    </source>
</evidence>
<evidence type="ECO:0000256" key="1">
    <source>
        <dbReference type="SAM" id="SignalP"/>
    </source>
</evidence>
<reference evidence="2 3" key="2">
    <citation type="journal article" date="2012" name="Open Biol.">
        <title>Characteristics of nucleosomes and linker DNA regions on the genome of the basidiomycete Mixia osmundae revealed by mono- and dinucleosome mapping.</title>
        <authorList>
            <person name="Nishida H."/>
            <person name="Kondo S."/>
            <person name="Matsumoto T."/>
            <person name="Suzuki Y."/>
            <person name="Yoshikawa H."/>
            <person name="Taylor T.D."/>
            <person name="Sugiyama J."/>
        </authorList>
    </citation>
    <scope>NUCLEOTIDE SEQUENCE [LARGE SCALE GENOMIC DNA]</scope>
    <source>
        <strain evidence="3">CBS 9802 / IAM 14324 / JCM 22182 / KY 12970</strain>
    </source>
</reference>
<dbReference type="AlphaFoldDB" id="G7DVK5"/>
<name>G7DVK5_MIXOS</name>
<gene>
    <name evidence="2" type="primary">Mo01267</name>
    <name evidence="2" type="ORF">E5Q_01267</name>
</gene>
<feature type="chain" id="PRO_5009955519" evidence="1">
    <location>
        <begin position="19"/>
        <end position="148"/>
    </location>
</feature>
<dbReference type="EMBL" id="BABT02000044">
    <property type="protein sequence ID" value="GAA94615.1"/>
    <property type="molecule type" value="Genomic_DNA"/>
</dbReference>
<reference evidence="2 3" key="1">
    <citation type="journal article" date="2011" name="J. Gen. Appl. Microbiol.">
        <title>Draft genome sequencing of the enigmatic basidiomycete Mixia osmundae.</title>
        <authorList>
            <person name="Nishida H."/>
            <person name="Nagatsuka Y."/>
            <person name="Sugiyama J."/>
        </authorList>
    </citation>
    <scope>NUCLEOTIDE SEQUENCE [LARGE SCALE GENOMIC DNA]</scope>
    <source>
        <strain evidence="3">CBS 9802 / IAM 14324 / JCM 22182 / KY 12970</strain>
    </source>
</reference>
<organism evidence="2 3">
    <name type="scientific">Mixia osmundae (strain CBS 9802 / IAM 14324 / JCM 22182 / KY 12970)</name>
    <dbReference type="NCBI Taxonomy" id="764103"/>
    <lineage>
        <taxon>Eukaryota</taxon>
        <taxon>Fungi</taxon>
        <taxon>Dikarya</taxon>
        <taxon>Basidiomycota</taxon>
        <taxon>Pucciniomycotina</taxon>
        <taxon>Mixiomycetes</taxon>
        <taxon>Mixiales</taxon>
        <taxon>Mixiaceae</taxon>
        <taxon>Mixia</taxon>
    </lineage>
</organism>
<proteinExistence type="predicted"/>
<sequence length="148" mass="16546">MKVAVGLTWASLASFGIASPITNNHECIFAFNIAGDPQPHYFVFNLLQNASSLVYDAIRIDGLPDIHTKAYHTDVLWQKNKKHDVSRFTVNVDTSTYAFTFWYCVDAQDLLFRLDGASNYKHAPMSSFGLTCGSAGLYDQQDIAQANW</sequence>
<feature type="signal peptide" evidence="1">
    <location>
        <begin position="1"/>
        <end position="18"/>
    </location>
</feature>